<dbReference type="EC" id="3.7.1.2" evidence="3 13"/>
<comment type="cofactor">
    <cofactor evidence="13">
        <name>Mg(2+)</name>
        <dbReference type="ChEBI" id="CHEBI:18420"/>
    </cofactor>
    <cofactor evidence="13">
        <name>Ca(2+)</name>
        <dbReference type="ChEBI" id="CHEBI:29108"/>
    </cofactor>
</comment>
<dbReference type="EMBL" id="KV875097">
    <property type="protein sequence ID" value="OIW29733.1"/>
    <property type="molecule type" value="Genomic_DNA"/>
</dbReference>
<evidence type="ECO:0000313" key="16">
    <source>
        <dbReference type="EMBL" id="OIW29733.1"/>
    </source>
</evidence>
<comment type="similarity">
    <text evidence="2 13">Belongs to the FAH family.</text>
</comment>
<evidence type="ECO:0000256" key="4">
    <source>
        <dbReference type="ARBA" id="ARBA00022723"/>
    </source>
</evidence>
<protein>
    <recommendedName>
        <fullName evidence="3 13">Fumarylacetoacetase</fullName>
        <ecNumber evidence="3 13">3.7.1.2</ecNumber>
    </recommendedName>
    <alternativeName>
        <fullName evidence="13">Fumarylacetoacetate hydrolase</fullName>
    </alternativeName>
</protein>
<feature type="binding site" evidence="11">
    <location>
        <position position="333"/>
    </location>
    <ligand>
        <name>substrate</name>
    </ligand>
</feature>
<dbReference type="InterPro" id="IPR015377">
    <property type="entry name" value="Fumarylacetoacetase_N"/>
</dbReference>
<evidence type="ECO:0000256" key="7">
    <source>
        <dbReference type="ARBA" id="ARBA00022842"/>
    </source>
</evidence>
<dbReference type="Proteomes" id="UP000182658">
    <property type="component" value="Unassembled WGS sequence"/>
</dbReference>
<keyword evidence="4 12" id="KW-0479">Metal-binding</keyword>
<evidence type="ECO:0000256" key="5">
    <source>
        <dbReference type="ARBA" id="ARBA00022801"/>
    </source>
</evidence>
<feature type="binding site" evidence="11">
    <location>
        <position position="223"/>
    </location>
    <ligand>
        <name>substrate</name>
    </ligand>
</feature>
<keyword evidence="8 13" id="KW-0828">Tyrosine catabolism</keyword>
<feature type="binding site" evidence="12">
    <location>
        <position position="216"/>
    </location>
    <ligand>
        <name>Mg(2+)</name>
        <dbReference type="ChEBI" id="CHEBI:18420"/>
    </ligand>
</feature>
<evidence type="ECO:0000256" key="1">
    <source>
        <dbReference type="ARBA" id="ARBA00004782"/>
    </source>
</evidence>
<dbReference type="GO" id="GO:1902000">
    <property type="term" value="P:homogentisate catabolic process"/>
    <property type="evidence" value="ECO:0007669"/>
    <property type="project" value="TreeGrafter"/>
</dbReference>
<sequence>MGYAEHFSIANIPFGIASRGSHSKPAPVTRLEDTVFFLADLDLPIDPAITQTFSHPTLNALAALPKSNLRHLRATLQTVLTEPGVVSAHGVPLAQVQMHLPVSVGGFTDFSCSTEHLLNASEAMAGVRSLPPAALHFPVGYGARASSVVVSGTPIARPLGQYYAPDDGEEVVFGPSQAMDYELEMGAIVGPPSTLGEPVAIGDADEHIFGVVLLNDWSARDIQKLEMRPLGPLNGKSFGTTMSPWVVTLEALAPFACAPPPKEFEPKPYLQDKKAESTYDVALEVDVSRGGGRATSVCTARQKWMYWTFRDLVAQQTVNGCSLSTGDVLGTGTVSGVGDGHHGCLLELKKAGGVAPVLAGGEPLVWLRDGDEVRLSGYAGAGVGFGECTGVLKPSRALYT</sequence>
<dbReference type="Gene3D" id="3.90.850.10">
    <property type="entry name" value="Fumarylacetoacetase-like, C-terminal domain"/>
    <property type="match status" value="1"/>
</dbReference>
<dbReference type="InParanoid" id="A0A1J7IQW0"/>
<reference evidence="16 17" key="1">
    <citation type="submission" date="2016-10" db="EMBL/GenBank/DDBJ databases">
        <title>Draft genome sequence of Coniochaeta ligniaria NRRL30616, a lignocellulolytic fungus for bioabatement of inhibitors in plant biomass hydrolysates.</title>
        <authorList>
            <consortium name="DOE Joint Genome Institute"/>
            <person name="Jimenez D.J."/>
            <person name="Hector R.E."/>
            <person name="Riley R."/>
            <person name="Sun H."/>
            <person name="Grigoriev I.V."/>
            <person name="Van Elsas J.D."/>
            <person name="Nichols N.N."/>
        </authorList>
    </citation>
    <scope>NUCLEOTIDE SEQUENCE [LARGE SCALE GENOMIC DNA]</scope>
    <source>
        <strain evidence="16 17">NRRL 30616</strain>
    </source>
</reference>
<evidence type="ECO:0000256" key="2">
    <source>
        <dbReference type="ARBA" id="ARBA00010211"/>
    </source>
</evidence>
<evidence type="ECO:0000259" key="14">
    <source>
        <dbReference type="Pfam" id="PF01557"/>
    </source>
</evidence>
<dbReference type="InterPro" id="IPR011234">
    <property type="entry name" value="Fumarylacetoacetase-like_C"/>
</dbReference>
<keyword evidence="9 13" id="KW-0585">Phenylalanine catabolism</keyword>
<keyword evidence="5 13" id="KW-0378">Hydrolase</keyword>
<dbReference type="AlphaFoldDB" id="A0A1J7IQW0"/>
<dbReference type="GO" id="GO:0046872">
    <property type="term" value="F:metal ion binding"/>
    <property type="evidence" value="ECO:0007669"/>
    <property type="project" value="UniProtKB-UniRule"/>
</dbReference>
<dbReference type="Pfam" id="PF09298">
    <property type="entry name" value="FAA_hydrolase_N"/>
    <property type="match status" value="1"/>
</dbReference>
<feature type="binding site" evidence="12">
    <location>
        <position position="184"/>
    </location>
    <ligand>
        <name>Ca(2+)</name>
        <dbReference type="ChEBI" id="CHEBI:29108"/>
    </ligand>
</feature>
<comment type="catalytic activity">
    <reaction evidence="13">
        <text>4-fumarylacetoacetate + H2O = acetoacetate + fumarate + H(+)</text>
        <dbReference type="Rhea" id="RHEA:10244"/>
        <dbReference type="ChEBI" id="CHEBI:13705"/>
        <dbReference type="ChEBI" id="CHEBI:15377"/>
        <dbReference type="ChEBI" id="CHEBI:15378"/>
        <dbReference type="ChEBI" id="CHEBI:18034"/>
        <dbReference type="ChEBI" id="CHEBI:29806"/>
        <dbReference type="EC" id="3.7.1.2"/>
    </reaction>
</comment>
<evidence type="ECO:0000256" key="3">
    <source>
        <dbReference type="ARBA" id="ARBA00012094"/>
    </source>
</evidence>
<dbReference type="InterPro" id="IPR036462">
    <property type="entry name" value="Fumarylacetoacetase_N_sf"/>
</dbReference>
<dbReference type="InterPro" id="IPR005959">
    <property type="entry name" value="Fumarylacetoacetase"/>
</dbReference>
<evidence type="ECO:0000256" key="6">
    <source>
        <dbReference type="ARBA" id="ARBA00022837"/>
    </source>
</evidence>
<dbReference type="Pfam" id="PF01557">
    <property type="entry name" value="FAA_hydrolase"/>
    <property type="match status" value="1"/>
</dbReference>
<name>A0A1J7IQW0_9PEZI</name>
<gene>
    <name evidence="16" type="ORF">CONLIGDRAFT_661395</name>
</gene>
<comment type="pathway">
    <text evidence="1 13">Amino-acid degradation; L-phenylalanine degradation; acetoacetate and fumarate from L-phenylalanine: step 6/6.</text>
</comment>
<dbReference type="SUPFAM" id="SSF56529">
    <property type="entry name" value="FAH"/>
    <property type="match status" value="1"/>
</dbReference>
<feature type="binding site" evidence="12">
    <location>
        <position position="182"/>
    </location>
    <ligand>
        <name>Ca(2+)</name>
        <dbReference type="ChEBI" id="CHEBI:29108"/>
    </ligand>
</feature>
<evidence type="ECO:0000256" key="11">
    <source>
        <dbReference type="PIRSR" id="PIRSR605959-2"/>
    </source>
</evidence>
<accession>A0A1J7IQW0</accession>
<dbReference type="STRING" id="1408157.A0A1J7IQW0"/>
<feature type="active site" description="Proton acceptor" evidence="10">
    <location>
        <position position="116"/>
    </location>
</feature>
<evidence type="ECO:0000256" key="10">
    <source>
        <dbReference type="PIRSR" id="PIRSR605959-1"/>
    </source>
</evidence>
<evidence type="ECO:0000256" key="9">
    <source>
        <dbReference type="ARBA" id="ARBA00023232"/>
    </source>
</evidence>
<feature type="binding site" evidence="12">
    <location>
        <position position="240"/>
    </location>
    <ligand>
        <name>Mg(2+)</name>
        <dbReference type="ChEBI" id="CHEBI:18420"/>
    </ligand>
</feature>
<keyword evidence="7 12" id="KW-0460">Magnesium</keyword>
<dbReference type="PANTHER" id="PTHR43069:SF5">
    <property type="entry name" value="FUMARYLACETOACETASE"/>
    <property type="match status" value="1"/>
</dbReference>
<feature type="binding site" evidence="12">
    <location>
        <position position="236"/>
    </location>
    <ligand>
        <name>Mg(2+)</name>
        <dbReference type="ChEBI" id="CHEBI:18420"/>
    </ligand>
</feature>
<evidence type="ECO:0000256" key="13">
    <source>
        <dbReference type="RuleBase" id="RU366008"/>
    </source>
</evidence>
<dbReference type="Gene3D" id="2.30.30.230">
    <property type="entry name" value="Fumarylacetoacetase, N-terminal domain"/>
    <property type="match status" value="1"/>
</dbReference>
<dbReference type="InterPro" id="IPR036663">
    <property type="entry name" value="Fumarylacetoacetase_C_sf"/>
</dbReference>
<evidence type="ECO:0000313" key="17">
    <source>
        <dbReference type="Proteomes" id="UP000182658"/>
    </source>
</evidence>
<keyword evidence="17" id="KW-1185">Reference proteome</keyword>
<proteinExistence type="inferred from homology"/>
<feature type="domain" description="Fumarylacetoacetase-like C-terminal" evidence="14">
    <location>
        <begin position="108"/>
        <end position="383"/>
    </location>
</feature>
<feature type="binding site" evidence="12">
    <location>
        <position position="216"/>
    </location>
    <ligand>
        <name>Ca(2+)</name>
        <dbReference type="ChEBI" id="CHEBI:29108"/>
    </ligand>
</feature>
<evidence type="ECO:0000256" key="8">
    <source>
        <dbReference type="ARBA" id="ARBA00022878"/>
    </source>
</evidence>
<evidence type="ECO:0000256" key="12">
    <source>
        <dbReference type="PIRSR" id="PIRSR605959-3"/>
    </source>
</evidence>
<dbReference type="PANTHER" id="PTHR43069">
    <property type="entry name" value="FUMARYLACETOACETASE"/>
    <property type="match status" value="1"/>
</dbReference>
<dbReference type="SUPFAM" id="SSF63433">
    <property type="entry name" value="Fumarylacetoacetate hydrolase, FAH, N-terminal domain"/>
    <property type="match status" value="1"/>
</dbReference>
<feature type="binding site" evidence="12">
    <location>
        <position position="109"/>
    </location>
    <ligand>
        <name>Ca(2+)</name>
        <dbReference type="ChEBI" id="CHEBI:29108"/>
    </ligand>
</feature>
<feature type="domain" description="Fumarylacetoacetase N-terminal" evidence="15">
    <location>
        <begin position="10"/>
        <end position="101"/>
    </location>
</feature>
<evidence type="ECO:0000259" key="15">
    <source>
        <dbReference type="Pfam" id="PF09298"/>
    </source>
</evidence>
<organism evidence="16 17">
    <name type="scientific">Coniochaeta ligniaria NRRL 30616</name>
    <dbReference type="NCBI Taxonomy" id="1408157"/>
    <lineage>
        <taxon>Eukaryota</taxon>
        <taxon>Fungi</taxon>
        <taxon>Dikarya</taxon>
        <taxon>Ascomycota</taxon>
        <taxon>Pezizomycotina</taxon>
        <taxon>Sordariomycetes</taxon>
        <taxon>Sordariomycetidae</taxon>
        <taxon>Coniochaetales</taxon>
        <taxon>Coniochaetaceae</taxon>
        <taxon>Coniochaeta</taxon>
    </lineage>
</organism>
<dbReference type="GO" id="GO:0006572">
    <property type="term" value="P:L-tyrosine catabolic process"/>
    <property type="evidence" value="ECO:0007669"/>
    <property type="project" value="UniProtKB-UniRule"/>
</dbReference>
<dbReference type="GO" id="GO:0006559">
    <property type="term" value="P:L-phenylalanine catabolic process"/>
    <property type="evidence" value="ECO:0007669"/>
    <property type="project" value="UniProtKB-UniRule"/>
</dbReference>
<dbReference type="UniPathway" id="UPA00139">
    <property type="reaction ID" value="UER00341"/>
</dbReference>
<dbReference type="OrthoDB" id="9971669at2759"/>
<dbReference type="GO" id="GO:0004334">
    <property type="term" value="F:fumarylacetoacetase activity"/>
    <property type="evidence" value="ECO:0007669"/>
    <property type="project" value="UniProtKB-UniRule"/>
</dbReference>
<keyword evidence="6 12" id="KW-0106">Calcium</keyword>